<dbReference type="Proteomes" id="UP000282323">
    <property type="component" value="Unassembled WGS sequence"/>
</dbReference>
<feature type="region of interest" description="Disordered" evidence="1">
    <location>
        <begin position="97"/>
        <end position="118"/>
    </location>
</feature>
<dbReference type="Pfam" id="PF20575">
    <property type="entry name" value="HTH_63"/>
    <property type="match status" value="1"/>
</dbReference>
<feature type="compositionally biased region" description="Basic and acidic residues" evidence="1">
    <location>
        <begin position="140"/>
        <end position="161"/>
    </location>
</feature>
<accession>A0A3N6N9I0</accession>
<feature type="region of interest" description="Disordered" evidence="1">
    <location>
        <begin position="133"/>
        <end position="193"/>
    </location>
</feature>
<evidence type="ECO:0000313" key="2">
    <source>
        <dbReference type="EMBL" id="RQG95192.1"/>
    </source>
</evidence>
<evidence type="ECO:0000256" key="1">
    <source>
        <dbReference type="SAM" id="MobiDB-lite"/>
    </source>
</evidence>
<gene>
    <name evidence="2" type="ORF">EA473_09610</name>
</gene>
<comment type="caution">
    <text evidence="2">The sequence shown here is derived from an EMBL/GenBank/DDBJ whole genome shotgun (WGS) entry which is preliminary data.</text>
</comment>
<organism evidence="2 3">
    <name type="scientific">Natrarchaeobius chitinivorans</name>
    <dbReference type="NCBI Taxonomy" id="1679083"/>
    <lineage>
        <taxon>Archaea</taxon>
        <taxon>Methanobacteriati</taxon>
        <taxon>Methanobacteriota</taxon>
        <taxon>Stenosarchaea group</taxon>
        <taxon>Halobacteria</taxon>
        <taxon>Halobacteriales</taxon>
        <taxon>Natrialbaceae</taxon>
        <taxon>Natrarchaeobius</taxon>
    </lineage>
</organism>
<proteinExistence type="predicted"/>
<dbReference type="RefSeq" id="WP_124195410.1">
    <property type="nucleotide sequence ID" value="NZ_REGA01000006.1"/>
</dbReference>
<sequence>MPASESTVTESVAAKRGAGHHVTCYVRSSVPGAVTDALETITGRLRRLEERNRIGGYRVVRWPPAHRTLPVDGTRTREDLFAEFERWAERTDCTLEPAFRRRPSTPSPIESDRERDADEQLRVPIVALVVYEGDGSPETDDVREVVPHTERRGTGERRTTTVDDWLTEAESGRTGPPPRATPRRDRVSTVDGR</sequence>
<keyword evidence="3" id="KW-1185">Reference proteome</keyword>
<dbReference type="InterPro" id="IPR046783">
    <property type="entry name" value="HTH_63"/>
</dbReference>
<reference evidence="2 3" key="1">
    <citation type="submission" date="2018-10" db="EMBL/GenBank/DDBJ databases">
        <title>Natrarchaeobius chitinivorans gen. nov., sp. nov., and Natrarchaeobius haloalkaliphilus sp. nov., alkaliphilic, chitin-utilizing haloarchaea from hypersaline alkaline lakes.</title>
        <authorList>
            <person name="Sorokin D.Y."/>
            <person name="Elcheninov A.G."/>
            <person name="Kostrikina N.A."/>
            <person name="Bale N.J."/>
            <person name="Sinninghe Damste J.S."/>
            <person name="Khijniak T.V."/>
            <person name="Kublanov I.V."/>
            <person name="Toshchakov S.V."/>
        </authorList>
    </citation>
    <scope>NUCLEOTIDE SEQUENCE [LARGE SCALE GENOMIC DNA]</scope>
    <source>
        <strain evidence="2 3">AArcht4T</strain>
    </source>
</reference>
<feature type="compositionally biased region" description="Basic and acidic residues" evidence="1">
    <location>
        <begin position="182"/>
        <end position="193"/>
    </location>
</feature>
<dbReference type="AlphaFoldDB" id="A0A3N6N9I0"/>
<protein>
    <submittedName>
        <fullName evidence="2">Uncharacterized protein</fullName>
    </submittedName>
</protein>
<dbReference type="EMBL" id="REGA01000006">
    <property type="protein sequence ID" value="RQG95192.1"/>
    <property type="molecule type" value="Genomic_DNA"/>
</dbReference>
<dbReference type="OrthoDB" id="241883at2157"/>
<evidence type="ECO:0000313" key="3">
    <source>
        <dbReference type="Proteomes" id="UP000282323"/>
    </source>
</evidence>
<name>A0A3N6N9I0_NATCH</name>